<evidence type="ECO:0000256" key="1">
    <source>
        <dbReference type="ARBA" id="ARBA00004609"/>
    </source>
</evidence>
<evidence type="ECO:0000256" key="17">
    <source>
        <dbReference type="ARBA" id="ARBA00063781"/>
    </source>
</evidence>
<evidence type="ECO:0000256" key="11">
    <source>
        <dbReference type="ARBA" id="ARBA00023157"/>
    </source>
</evidence>
<comment type="subunit">
    <text evidence="17">Heterodimer of a TEP1-N chain and an TEP1-C chain non-covalently linked. Forms a complex composed of TEP1-N and TEP1-C heterodimer, LRIM1 and APL1C; the interaction stabilizes TEP1-N and TEP1-C heterodimer, prevents its binding to tissues while circulating in the hemolymph and protects the thioester bond from hydrolysis. Mature TEP1 and to a lesser extent full-length TEP1 interact with SPCLIP1; the interaction is induced by microbial infection.</text>
</comment>
<sequence>MRHPTKDPARILLVCLVLSAVFVTGSHGAGHYSIVGAKLLRPNSEYHVSVTNQDVSEPIRFSLTITDASSVIEKQEITLNTGETRLVPFAIGDIPESSYKLVAEGLSGLTFKNETDLEYQQKSFSVFVQTDKSIYKPGDTVRFRVLVLDPNTKPLQKADSISVHINDAKANRIKQWKDGKLVKGVFESELTLSTAPVLGSWSLNVEVLGTKHNKVFEVDEYVLPKFEVTVESPGITTFKDGKVKAIIRSKYTYGKPVKGEATVSASPEFQFHYVQPFAKDVITRKVVPIDGKGSVEFDLREELRLEGDYSRNIVIEAVVEEELTGRKQNASAKVMIYDRRYKMELIKSDDNFKPGLPYTAWLKVSHQDGTPVQDQTNQVEVKQSSYESTQFVRNYTLDQNGMAKLDINTDVNSTYINMVGMYLGQEFYLNGISKAESDVDSYIRARVLTEMPLVGKDVMVEVAATTPMKFFTYQLLGRGDVLLSNTIAVPESKTHTFKFPATFAMVPRAKLIVYYIAPNGDMVSDSKVITFDSELQNFMKVSLSKEQTKPGQDVEISISTNPDSYVGLLGVDQSVLLLKSGNDITKEQVFSELEKYEERSYGYYRRKKRFAWNPFAEHHDFNTVGAFVLSNANNPPHDVIDIRVAAEDRIGDASQFAPGSSGGSAPTSDAPVVRQSFPESWIWHTIASFSGEKTLQKKVPDTITSWIITGFSVNPVYGLGLTQQPRKLKVFLPFFVSTNLPYSVKRGEVVAIPIVVFNYMEEDQTAEVVLHNDEQEFEFADVENEVVESNKVELFRQKRLDIASNTGKSVSFMVKPKKLGHITIKVTAKTKIAGDAVERQLLVEPEGLPQFINKAAFIDLRAVPEMTKTFEVEIPKNAVSDSTRIEVAVIGDVMGSTIQNLDSLIRMPYGCGEQNMLNFVPNIVVLDYLKATNKLTSNIEAKAKKFMEAGYQRELSYKHLDGSFSAFGESDKSGSTWLTAFVARSFKQAANHITIDENVIDKALEWLSDHQAPNGSFPEVGVVSHKDMQGGSGSGVALTAYTLIAFLENINLVDKYKNTINKAIDYVFRNTESLDDTYALALAAYALQLADHSSKGMTLSKLDTKATTDSDSKWWHKPIPEAEQKNPWYNKPNSVNVEMSAYGMLAFLEAGLDTDALPIMKWLIGQRNDKGGFQSTQDTVVGLQALAKLAAKITSPNNDVTITAKINENQEKRMMVNAENGMILQKFELPSASRNIEIKATGSGFAVVQLAYKYNMNVTGEWPRFVLDPQVNANTNADHLHLSVCASFVPSAGQNVSNMAVMEVSFPSGFTADSDTLPSLENMPFIKKVETKDGDTTVVLYFDSLDQRELCPTISAFRTHKVAKQKPAPVVIYDYYDNSRIARQFYDGPKASLCDICEKEDCSEACSIRSQKQRSSDSPNRQPTFTEQAKSSSQTVRVSLFTFLLTTMLVTIFH</sequence>
<dbReference type="CDD" id="cd02897">
    <property type="entry name" value="A2M_2"/>
    <property type="match status" value="1"/>
</dbReference>
<reference evidence="26" key="1">
    <citation type="submission" date="2013-03" db="EMBL/GenBank/DDBJ databases">
        <title>The Genome Sequence of Anopheles minimus MINIMUS1.</title>
        <authorList>
            <consortium name="The Broad Institute Genomics Platform"/>
            <person name="Neafsey D.E."/>
            <person name="Walton C."/>
            <person name="Walker B."/>
            <person name="Young S.K."/>
            <person name="Zeng Q."/>
            <person name="Gargeya S."/>
            <person name="Fitzgerald M."/>
            <person name="Haas B."/>
            <person name="Abouelleil A."/>
            <person name="Allen A.W."/>
            <person name="Alvarado L."/>
            <person name="Arachchi H.M."/>
            <person name="Berlin A.M."/>
            <person name="Chapman S.B."/>
            <person name="Gainer-Dewar J."/>
            <person name="Goldberg J."/>
            <person name="Griggs A."/>
            <person name="Gujja S."/>
            <person name="Hansen M."/>
            <person name="Howarth C."/>
            <person name="Imamovic A."/>
            <person name="Ireland A."/>
            <person name="Larimer J."/>
            <person name="McCowan C."/>
            <person name="Murphy C."/>
            <person name="Pearson M."/>
            <person name="Poon T.W."/>
            <person name="Priest M."/>
            <person name="Roberts A."/>
            <person name="Saif S."/>
            <person name="Shea T."/>
            <person name="Sisk P."/>
            <person name="Sykes S."/>
            <person name="Wortman J."/>
            <person name="Nusbaum C."/>
            <person name="Birren B."/>
        </authorList>
    </citation>
    <scope>NUCLEOTIDE SEQUENCE [LARGE SCALE GENOMIC DNA]</scope>
    <source>
        <strain evidence="26">MINIMUS1</strain>
    </source>
</reference>
<keyword evidence="12" id="KW-0325">Glycoprotein</keyword>
<evidence type="ECO:0000256" key="5">
    <source>
        <dbReference type="ARBA" id="ARBA00022525"/>
    </source>
</evidence>
<evidence type="ECO:0000256" key="6">
    <source>
        <dbReference type="ARBA" id="ARBA00022622"/>
    </source>
</evidence>
<keyword evidence="5" id="KW-0964">Secreted</keyword>
<dbReference type="InterPro" id="IPR050473">
    <property type="entry name" value="A2M/Complement_sys"/>
</dbReference>
<evidence type="ECO:0000256" key="20">
    <source>
        <dbReference type="SAM" id="MobiDB-lite"/>
    </source>
</evidence>
<dbReference type="InterPro" id="IPR011626">
    <property type="entry name" value="Alpha-macroglobulin_TED"/>
</dbReference>
<dbReference type="Gene3D" id="1.50.10.20">
    <property type="match status" value="1"/>
</dbReference>
<dbReference type="Gene3D" id="2.60.40.690">
    <property type="entry name" value="Alpha-macroglobulin, receptor-binding domain"/>
    <property type="match status" value="1"/>
</dbReference>
<dbReference type="Pfam" id="PF07678">
    <property type="entry name" value="TED_complement"/>
    <property type="match status" value="1"/>
</dbReference>
<evidence type="ECO:0000313" key="26">
    <source>
        <dbReference type="Proteomes" id="UP000075920"/>
    </source>
</evidence>
<feature type="signal peptide" evidence="21">
    <location>
        <begin position="1"/>
        <end position="28"/>
    </location>
</feature>
<keyword evidence="6" id="KW-0336">GPI-anchor</keyword>
<dbReference type="Pfam" id="PF07677">
    <property type="entry name" value="A2M_recep"/>
    <property type="match status" value="1"/>
</dbReference>
<evidence type="ECO:0000256" key="3">
    <source>
        <dbReference type="ARBA" id="ARBA00010952"/>
    </source>
</evidence>
<evidence type="ECO:0000256" key="7">
    <source>
        <dbReference type="ARBA" id="ARBA00022729"/>
    </source>
</evidence>
<dbReference type="Pfam" id="PF01835">
    <property type="entry name" value="MG2"/>
    <property type="match status" value="1"/>
</dbReference>
<evidence type="ECO:0000256" key="14">
    <source>
        <dbReference type="ARBA" id="ARBA00056820"/>
    </source>
</evidence>
<dbReference type="InterPro" id="IPR001599">
    <property type="entry name" value="Macroglobln_a2"/>
</dbReference>
<keyword evidence="8" id="KW-0391">Immunity</keyword>
<dbReference type="InterPro" id="IPR019742">
    <property type="entry name" value="MacrogloblnA2_CS"/>
</dbReference>
<dbReference type="Gene3D" id="2.60.40.10">
    <property type="entry name" value="Immunoglobulins"/>
    <property type="match status" value="2"/>
</dbReference>
<name>A0A182W6G9_9DIPT</name>
<evidence type="ECO:0000313" key="25">
    <source>
        <dbReference type="EnsemblMetazoa" id="AMIN005935-PA"/>
    </source>
</evidence>
<dbReference type="Pfam" id="PF17791">
    <property type="entry name" value="MG3"/>
    <property type="match status" value="1"/>
</dbReference>
<keyword evidence="11" id="KW-1015">Disulfide bond</keyword>
<keyword evidence="7 21" id="KW-0732">Signal</keyword>
<accession>A0A182W6G9</accession>
<evidence type="ECO:0000256" key="18">
    <source>
        <dbReference type="ARBA" id="ARBA00069665"/>
    </source>
</evidence>
<dbReference type="SMART" id="SM01360">
    <property type="entry name" value="A2M"/>
    <property type="match status" value="1"/>
</dbReference>
<comment type="similarity">
    <text evidence="3">Belongs to the protease inhibitor I39 (alpha-2-macroglobulin) family.</text>
</comment>
<dbReference type="Gene3D" id="2.60.40.1940">
    <property type="match status" value="1"/>
</dbReference>
<protein>
    <recommendedName>
        <fullName evidence="18">CD109 antigen</fullName>
    </recommendedName>
    <alternativeName>
        <fullName evidence="19">TEP1-F</fullName>
    </alternativeName>
</protein>
<feature type="region of interest" description="Disordered" evidence="20">
    <location>
        <begin position="1409"/>
        <end position="1429"/>
    </location>
</feature>
<keyword evidence="10" id="KW-0472">Membrane</keyword>
<dbReference type="Gene3D" id="2.60.120.1540">
    <property type="match status" value="1"/>
</dbReference>
<comment type="function">
    <text evidence="14">Modulates negatively TGFB1 signaling in keratinocytes.</text>
</comment>
<keyword evidence="13" id="KW-0449">Lipoprotein</keyword>
<feature type="compositionally biased region" description="Polar residues" evidence="20">
    <location>
        <begin position="1416"/>
        <end position="1429"/>
    </location>
</feature>
<dbReference type="EnsemblMetazoa" id="AMIN005935-RA">
    <property type="protein sequence ID" value="AMIN005935-PA"/>
    <property type="gene ID" value="AMIN005935"/>
</dbReference>
<feature type="domain" description="Alpha-2-macroglobulin" evidence="23">
    <location>
        <begin position="680"/>
        <end position="770"/>
    </location>
</feature>
<feature type="domain" description="Alpha-2-macroglobulin bait region" evidence="22">
    <location>
        <begin position="443"/>
        <end position="578"/>
    </location>
</feature>
<evidence type="ECO:0000256" key="2">
    <source>
        <dbReference type="ARBA" id="ARBA00004613"/>
    </source>
</evidence>
<dbReference type="InterPro" id="IPR040839">
    <property type="entry name" value="MG4"/>
</dbReference>
<dbReference type="Pfam" id="PF00207">
    <property type="entry name" value="A2M"/>
    <property type="match status" value="1"/>
</dbReference>
<dbReference type="Pfam" id="PF17789">
    <property type="entry name" value="MG4"/>
    <property type="match status" value="1"/>
</dbReference>
<comment type="subunit">
    <text evidence="16">Heterodimer; disulfide-linked. Interacts with TGFB1 and TGFBR1. Forms a heteromeric complex with TGFBR1, TGFBR2 and TGFBR3 in a ligand-independent manner.</text>
</comment>
<dbReference type="InterPro" id="IPR036595">
    <property type="entry name" value="A-macroglobulin_rcpt-bd_sf"/>
</dbReference>
<dbReference type="FunFam" id="2.60.40.10:FF:000155">
    <property type="entry name" value="complement C3 isoform X1"/>
    <property type="match status" value="1"/>
</dbReference>
<dbReference type="GO" id="GO:0098552">
    <property type="term" value="C:side of membrane"/>
    <property type="evidence" value="ECO:0007669"/>
    <property type="project" value="UniProtKB-KW"/>
</dbReference>
<evidence type="ECO:0000256" key="9">
    <source>
        <dbReference type="ARBA" id="ARBA00022966"/>
    </source>
</evidence>
<evidence type="ECO:0000256" key="21">
    <source>
        <dbReference type="SAM" id="SignalP"/>
    </source>
</evidence>
<dbReference type="SMART" id="SM01359">
    <property type="entry name" value="A2M_N_2"/>
    <property type="match status" value="1"/>
</dbReference>
<evidence type="ECO:0000259" key="22">
    <source>
        <dbReference type="SMART" id="SM01359"/>
    </source>
</evidence>
<dbReference type="PANTHER" id="PTHR11412">
    <property type="entry name" value="MACROGLOBULIN / COMPLEMENT"/>
    <property type="match status" value="1"/>
</dbReference>
<evidence type="ECO:0000256" key="10">
    <source>
        <dbReference type="ARBA" id="ARBA00023136"/>
    </source>
</evidence>
<dbReference type="STRING" id="112268.A0A182W6G9"/>
<dbReference type="GO" id="GO:0004866">
    <property type="term" value="F:endopeptidase inhibitor activity"/>
    <property type="evidence" value="ECO:0007669"/>
    <property type="project" value="InterPro"/>
</dbReference>
<dbReference type="InterPro" id="IPR009048">
    <property type="entry name" value="A-macroglobulin_rcpt-bd"/>
</dbReference>
<evidence type="ECO:0000256" key="12">
    <source>
        <dbReference type="ARBA" id="ARBA00023180"/>
    </source>
</evidence>
<keyword evidence="26" id="KW-1185">Reference proteome</keyword>
<dbReference type="SMART" id="SM01419">
    <property type="entry name" value="Thiol-ester_cl"/>
    <property type="match status" value="1"/>
</dbReference>
<dbReference type="SUPFAM" id="SSF48239">
    <property type="entry name" value="Terpenoid cyclases/Protein prenyltransferases"/>
    <property type="match status" value="1"/>
</dbReference>
<dbReference type="Pfam" id="PF07703">
    <property type="entry name" value="A2M_BRD"/>
    <property type="match status" value="1"/>
</dbReference>
<evidence type="ECO:0000256" key="13">
    <source>
        <dbReference type="ARBA" id="ARBA00023288"/>
    </source>
</evidence>
<dbReference type="PROSITE" id="PS00477">
    <property type="entry name" value="ALPHA_2_MACROGLOBULIN"/>
    <property type="match status" value="1"/>
</dbReference>
<evidence type="ECO:0000259" key="23">
    <source>
        <dbReference type="SMART" id="SM01360"/>
    </source>
</evidence>
<evidence type="ECO:0000256" key="8">
    <source>
        <dbReference type="ARBA" id="ARBA00022859"/>
    </source>
</evidence>
<feature type="domain" description="Alpha-macroglobulin receptor-binding" evidence="24">
    <location>
        <begin position="1297"/>
        <end position="1386"/>
    </location>
</feature>
<reference evidence="25" key="2">
    <citation type="submission" date="2020-05" db="UniProtKB">
        <authorList>
            <consortium name="EnsemblMetazoa"/>
        </authorList>
    </citation>
    <scope>IDENTIFICATION</scope>
    <source>
        <strain evidence="25">MINIMUS1</strain>
    </source>
</reference>
<comment type="function">
    <text evidence="15">Binds covalently through a thioester bond to the pathogen surface resulting in pathogen clearance.</text>
</comment>
<dbReference type="SUPFAM" id="SSF49410">
    <property type="entry name" value="Alpha-macroglobulin receptor domain"/>
    <property type="match status" value="1"/>
</dbReference>
<dbReference type="Gene3D" id="2.60.40.2950">
    <property type="match status" value="1"/>
</dbReference>
<dbReference type="GO" id="GO:0005615">
    <property type="term" value="C:extracellular space"/>
    <property type="evidence" value="ECO:0007669"/>
    <property type="project" value="InterPro"/>
</dbReference>
<dbReference type="FunFam" id="1.50.10.20:FF:000001">
    <property type="entry name" value="CD109 isoform 1"/>
    <property type="match status" value="1"/>
</dbReference>
<dbReference type="InterPro" id="IPR047565">
    <property type="entry name" value="Alpha-macroglob_thiol-ester_cl"/>
</dbReference>
<dbReference type="InterPro" id="IPR002890">
    <property type="entry name" value="MG2"/>
</dbReference>
<evidence type="ECO:0000256" key="4">
    <source>
        <dbReference type="ARBA" id="ARBA00022475"/>
    </source>
</evidence>
<dbReference type="Gene3D" id="2.60.40.1930">
    <property type="match status" value="2"/>
</dbReference>
<dbReference type="InterPro" id="IPR013783">
    <property type="entry name" value="Ig-like_fold"/>
</dbReference>
<dbReference type="Proteomes" id="UP000075920">
    <property type="component" value="Unassembled WGS sequence"/>
</dbReference>
<proteinExistence type="inferred from homology"/>
<evidence type="ECO:0000259" key="24">
    <source>
        <dbReference type="SMART" id="SM01361"/>
    </source>
</evidence>
<dbReference type="InterPro" id="IPR041813">
    <property type="entry name" value="A2M_TED"/>
</dbReference>
<dbReference type="InterPro" id="IPR011625">
    <property type="entry name" value="A2M_N_BRD"/>
</dbReference>
<evidence type="ECO:0000256" key="15">
    <source>
        <dbReference type="ARBA" id="ARBA00057615"/>
    </source>
</evidence>
<dbReference type="FunFam" id="2.60.40.1930:FF:000001">
    <property type="entry name" value="CD109 isoform 3"/>
    <property type="match status" value="1"/>
</dbReference>
<organism evidence="25 26">
    <name type="scientific">Anopheles minimus</name>
    <dbReference type="NCBI Taxonomy" id="112268"/>
    <lineage>
        <taxon>Eukaryota</taxon>
        <taxon>Metazoa</taxon>
        <taxon>Ecdysozoa</taxon>
        <taxon>Arthropoda</taxon>
        <taxon>Hexapoda</taxon>
        <taxon>Insecta</taxon>
        <taxon>Pterygota</taxon>
        <taxon>Neoptera</taxon>
        <taxon>Endopterygota</taxon>
        <taxon>Diptera</taxon>
        <taxon>Nematocera</taxon>
        <taxon>Culicoidea</taxon>
        <taxon>Culicidae</taxon>
        <taxon>Anophelinae</taxon>
        <taxon>Anopheles</taxon>
    </lineage>
</organism>
<dbReference type="InterPro" id="IPR008930">
    <property type="entry name" value="Terpenoid_cyclase/PrenylTrfase"/>
</dbReference>
<dbReference type="Gene3D" id="6.20.50.160">
    <property type="match status" value="1"/>
</dbReference>
<dbReference type="PANTHER" id="PTHR11412:SF136">
    <property type="entry name" value="CD109 ANTIGEN"/>
    <property type="match status" value="1"/>
</dbReference>
<evidence type="ECO:0000256" key="19">
    <source>
        <dbReference type="ARBA" id="ARBA00078071"/>
    </source>
</evidence>
<dbReference type="InterPro" id="IPR041555">
    <property type="entry name" value="MG3"/>
</dbReference>
<dbReference type="SMART" id="SM01361">
    <property type="entry name" value="A2M_recep"/>
    <property type="match status" value="1"/>
</dbReference>
<dbReference type="GO" id="GO:0005886">
    <property type="term" value="C:plasma membrane"/>
    <property type="evidence" value="ECO:0007669"/>
    <property type="project" value="UniProtKB-SubCell"/>
</dbReference>
<dbReference type="GO" id="GO:0002376">
    <property type="term" value="P:immune system process"/>
    <property type="evidence" value="ECO:0007669"/>
    <property type="project" value="UniProtKB-KW"/>
</dbReference>
<comment type="subcellular location">
    <subcellularLocation>
        <location evidence="1">Cell membrane</location>
        <topology evidence="1">Lipid-anchor</topology>
        <topology evidence="1">GPI-anchor</topology>
    </subcellularLocation>
    <subcellularLocation>
        <location evidence="2">Secreted</location>
    </subcellularLocation>
</comment>
<keyword evidence="9" id="KW-0882">Thioester bond</keyword>
<feature type="chain" id="PRO_5008140842" description="CD109 antigen" evidence="21">
    <location>
        <begin position="29"/>
        <end position="1454"/>
    </location>
</feature>
<dbReference type="VEuPathDB" id="VectorBase:AMIN005935"/>
<keyword evidence="4" id="KW-1003">Cell membrane</keyword>
<evidence type="ECO:0000256" key="16">
    <source>
        <dbReference type="ARBA" id="ARBA00063008"/>
    </source>
</evidence>
<dbReference type="Gene3D" id="2.20.130.20">
    <property type="match status" value="1"/>
</dbReference>